<dbReference type="CDD" id="cd08977">
    <property type="entry name" value="SusD"/>
    <property type="match status" value="1"/>
</dbReference>
<dbReference type="Pfam" id="PF07980">
    <property type="entry name" value="SusD_RagB"/>
    <property type="match status" value="1"/>
</dbReference>
<reference evidence="8 9" key="1">
    <citation type="submission" date="2017-01" db="EMBL/GenBank/DDBJ databases">
        <title>A new Hymenobacter.</title>
        <authorList>
            <person name="Liang Y."/>
            <person name="Feng F."/>
        </authorList>
    </citation>
    <scope>NUCLEOTIDE SEQUENCE [LARGE SCALE GENOMIC DNA]</scope>
    <source>
        <strain evidence="8">MIMBbqt21</strain>
    </source>
</reference>
<keyword evidence="3 6" id="KW-0732">Signal</keyword>
<evidence type="ECO:0000259" key="7">
    <source>
        <dbReference type="Pfam" id="PF07980"/>
    </source>
</evidence>
<dbReference type="PROSITE" id="PS51257">
    <property type="entry name" value="PROKAR_LIPOPROTEIN"/>
    <property type="match status" value="1"/>
</dbReference>
<evidence type="ECO:0000256" key="1">
    <source>
        <dbReference type="ARBA" id="ARBA00004442"/>
    </source>
</evidence>
<proteinExistence type="inferred from homology"/>
<evidence type="ECO:0000256" key="5">
    <source>
        <dbReference type="ARBA" id="ARBA00023237"/>
    </source>
</evidence>
<comment type="similarity">
    <text evidence="2">Belongs to the SusD family.</text>
</comment>
<dbReference type="EMBL" id="MTSE01000009">
    <property type="protein sequence ID" value="OUJ72623.1"/>
    <property type="molecule type" value="Genomic_DNA"/>
</dbReference>
<evidence type="ECO:0000256" key="3">
    <source>
        <dbReference type="ARBA" id="ARBA00022729"/>
    </source>
</evidence>
<comment type="caution">
    <text evidence="8">The sequence shown here is derived from an EMBL/GenBank/DDBJ whole genome shotgun (WGS) entry which is preliminary data.</text>
</comment>
<dbReference type="Gene3D" id="1.25.40.390">
    <property type="match status" value="1"/>
</dbReference>
<feature type="signal peptide" evidence="6">
    <location>
        <begin position="1"/>
        <end position="23"/>
    </location>
</feature>
<evidence type="ECO:0000256" key="2">
    <source>
        <dbReference type="ARBA" id="ARBA00006275"/>
    </source>
</evidence>
<feature type="domain" description="RagB/SusD" evidence="7">
    <location>
        <begin position="381"/>
        <end position="536"/>
    </location>
</feature>
<dbReference type="InterPro" id="IPR011990">
    <property type="entry name" value="TPR-like_helical_dom_sf"/>
</dbReference>
<organism evidence="8 9">
    <name type="scientific">Hymenobacter crusticola</name>
    <dbReference type="NCBI Taxonomy" id="1770526"/>
    <lineage>
        <taxon>Bacteria</taxon>
        <taxon>Pseudomonadati</taxon>
        <taxon>Bacteroidota</taxon>
        <taxon>Cytophagia</taxon>
        <taxon>Cytophagales</taxon>
        <taxon>Hymenobacteraceae</taxon>
        <taxon>Hymenobacter</taxon>
    </lineage>
</organism>
<name>A0A243WAM3_9BACT</name>
<keyword evidence="9" id="KW-1185">Reference proteome</keyword>
<feature type="chain" id="PRO_5012783378" evidence="6">
    <location>
        <begin position="24"/>
        <end position="536"/>
    </location>
</feature>
<comment type="subcellular location">
    <subcellularLocation>
        <location evidence="1">Cell outer membrane</location>
    </subcellularLocation>
</comment>
<dbReference type="SUPFAM" id="SSF48452">
    <property type="entry name" value="TPR-like"/>
    <property type="match status" value="1"/>
</dbReference>
<dbReference type="AlphaFoldDB" id="A0A243WAM3"/>
<dbReference type="Proteomes" id="UP000194873">
    <property type="component" value="Unassembled WGS sequence"/>
</dbReference>
<gene>
    <name evidence="8" type="ORF">BXP70_17045</name>
</gene>
<accession>A0A243WAM3</accession>
<dbReference type="Gene3D" id="1.25.40.10">
    <property type="entry name" value="Tetratricopeptide repeat domain"/>
    <property type="match status" value="1"/>
</dbReference>
<evidence type="ECO:0000256" key="6">
    <source>
        <dbReference type="SAM" id="SignalP"/>
    </source>
</evidence>
<protein>
    <submittedName>
        <fullName evidence="8">RagB/SusD family nutrient uptake outer membrane protein</fullName>
    </submittedName>
</protein>
<dbReference type="InterPro" id="IPR012944">
    <property type="entry name" value="SusD_RagB_dom"/>
</dbReference>
<evidence type="ECO:0000256" key="4">
    <source>
        <dbReference type="ARBA" id="ARBA00023136"/>
    </source>
</evidence>
<keyword evidence="4" id="KW-0472">Membrane</keyword>
<sequence>MKLFHSSRHTLALALVSSVLVTASSCTKDLDRVPTYDLSTETIYKDLAGYQAAAAKVYSGFAVTGGQGPDATTGDIQGIDQGTSDYIRQLWSAQELTTDEAVIAWNDPGVQDFHNMNWTTSGVFVRGLYSRILYEVTLCNGFLSEATDAKLADRNITGNDATTARNLRAEVRFLRALSYYHALDLYGNPPFATENDEIGGTTPPKQISRADLFKYIESELIAIDADLVAPGQNQYGRADKAAAWTLLAKLYLNAQVYTGTARYSECATYAKKVIDSGAYSLTTRYANLFRTDNNTSREIIFPVVYDGKRTQTYGGTTFITHAAIAGTADANWNPARYGVGGGWGGIRTTANLYQQFADTAADSRGKFVTGGQTRDIVVQTDFKYGYVPIKFKNISSTGVAGTDPTFVDTDFPMFRLADVYLMYAEAALRGGGDQGLALTYVNRVRTRAFNNTSAGNITATNLTLDFLLNERSRELFWEATRRTDLIRYGRFTGSTYLWPWKGGVAAGTSVPEFRNLFPIPSADLSVNPNLVQNAGY</sequence>
<dbReference type="Gene3D" id="1.10.3780.10">
    <property type="entry name" value="SusD-like"/>
    <property type="match status" value="1"/>
</dbReference>
<evidence type="ECO:0000313" key="9">
    <source>
        <dbReference type="Proteomes" id="UP000194873"/>
    </source>
</evidence>
<dbReference type="GO" id="GO:0009279">
    <property type="term" value="C:cell outer membrane"/>
    <property type="evidence" value="ECO:0007669"/>
    <property type="project" value="UniProtKB-SubCell"/>
</dbReference>
<evidence type="ECO:0000313" key="8">
    <source>
        <dbReference type="EMBL" id="OUJ72623.1"/>
    </source>
</evidence>
<dbReference type="OrthoDB" id="9792139at2"/>
<dbReference type="RefSeq" id="WP_086595308.1">
    <property type="nucleotide sequence ID" value="NZ_MTSE01000009.1"/>
</dbReference>
<keyword evidence="5" id="KW-0998">Cell outer membrane</keyword>